<feature type="region of interest" description="Disordered" evidence="1">
    <location>
        <begin position="1"/>
        <end position="51"/>
    </location>
</feature>
<evidence type="ECO:0000313" key="3">
    <source>
        <dbReference type="Proteomes" id="UP001056384"/>
    </source>
</evidence>
<feature type="region of interest" description="Disordered" evidence="1">
    <location>
        <begin position="277"/>
        <end position="419"/>
    </location>
</feature>
<evidence type="ECO:0000313" key="2">
    <source>
        <dbReference type="EMBL" id="USW57936.1"/>
    </source>
</evidence>
<feature type="compositionally biased region" description="Polar residues" evidence="1">
    <location>
        <begin position="372"/>
        <end position="384"/>
    </location>
</feature>
<organism evidence="2 3">
    <name type="scientific">Septoria linicola</name>
    <dbReference type="NCBI Taxonomy" id="215465"/>
    <lineage>
        <taxon>Eukaryota</taxon>
        <taxon>Fungi</taxon>
        <taxon>Dikarya</taxon>
        <taxon>Ascomycota</taxon>
        <taxon>Pezizomycotina</taxon>
        <taxon>Dothideomycetes</taxon>
        <taxon>Dothideomycetidae</taxon>
        <taxon>Mycosphaerellales</taxon>
        <taxon>Mycosphaerellaceae</taxon>
        <taxon>Septoria</taxon>
    </lineage>
</organism>
<accession>A0A9Q9B6A6</accession>
<protein>
    <submittedName>
        <fullName evidence="2">Uncharacterized protein</fullName>
    </submittedName>
</protein>
<feature type="compositionally biased region" description="Basic and acidic residues" evidence="1">
    <location>
        <begin position="385"/>
        <end position="419"/>
    </location>
</feature>
<dbReference type="AlphaFoldDB" id="A0A9Q9B6A6"/>
<gene>
    <name evidence="2" type="ORF">Slin15195_G112550</name>
</gene>
<dbReference type="Proteomes" id="UP001056384">
    <property type="component" value="Chromosome 10"/>
</dbReference>
<dbReference type="EMBL" id="CP099427">
    <property type="protein sequence ID" value="USW57936.1"/>
    <property type="molecule type" value="Genomic_DNA"/>
</dbReference>
<sequence>MEDSAAGDMASSIVENEVPGINISKRRRSDQVDDSERSPPKRHRGASLGAAEGIHTAFANLPDWNDDDDLLESFLQEDARAGSDPPETSGRAFTPINASTAIGFPMPQTLRSTELTAPGASHTASAPTPDDWRTTTGIVNGRTLDEIFTGDTKHISDSTLFQMSKLFTIPSIIERTNSNRREDLVAEPMLRKRLGDYKKNVLAADSKCAYGFEYELNKGRHDNGHKGVRMPPASLKCGNCQICLQWHDPVEPTKVFEWWTRSQFEEDASAGDQAAPALTAVGPMPNPLERLARPTAKRKRSVSKLPPYQDNGVPNDKHTRPSTTTSAFEKRKHSSATSPIMSHDSSSDSDSGFDDQKAPPPTVPLRRPLAAKSTNTAIRNQATTEQRDGTKRQDGNEVKPGKKKQIRIDDMLRPGEEQQ</sequence>
<keyword evidence="3" id="KW-1185">Reference proteome</keyword>
<dbReference type="OrthoDB" id="3646656at2759"/>
<feature type="compositionally biased region" description="Basic and acidic residues" evidence="1">
    <location>
        <begin position="29"/>
        <end position="39"/>
    </location>
</feature>
<reference evidence="2" key="1">
    <citation type="submission" date="2022-06" db="EMBL/GenBank/DDBJ databases">
        <title>Complete genome sequences of two strains of the flax pathogen Septoria linicola.</title>
        <authorList>
            <person name="Lapalu N."/>
            <person name="Simon A."/>
            <person name="Demenou B."/>
            <person name="Paumier D."/>
            <person name="Guillot M.-P."/>
            <person name="Gout L."/>
            <person name="Valade R."/>
        </authorList>
    </citation>
    <scope>NUCLEOTIDE SEQUENCE</scope>
    <source>
        <strain evidence="2">SE15195</strain>
    </source>
</reference>
<name>A0A9Q9B6A6_9PEZI</name>
<proteinExistence type="predicted"/>
<feature type="region of interest" description="Disordered" evidence="1">
    <location>
        <begin position="115"/>
        <end position="134"/>
    </location>
</feature>
<evidence type="ECO:0000256" key="1">
    <source>
        <dbReference type="SAM" id="MobiDB-lite"/>
    </source>
</evidence>